<organism evidence="2 3">
    <name type="scientific">Sphingomonas guangdongensis</name>
    <dbReference type="NCBI Taxonomy" id="1141890"/>
    <lineage>
        <taxon>Bacteria</taxon>
        <taxon>Pseudomonadati</taxon>
        <taxon>Pseudomonadota</taxon>
        <taxon>Alphaproteobacteria</taxon>
        <taxon>Sphingomonadales</taxon>
        <taxon>Sphingomonadaceae</taxon>
        <taxon>Sphingomonas</taxon>
    </lineage>
</organism>
<protein>
    <recommendedName>
        <fullName evidence="4">SIMPL domain-containing protein</fullName>
    </recommendedName>
</protein>
<feature type="signal peptide" evidence="1">
    <location>
        <begin position="1"/>
        <end position="22"/>
    </location>
</feature>
<evidence type="ECO:0000256" key="1">
    <source>
        <dbReference type="SAM" id="SignalP"/>
    </source>
</evidence>
<dbReference type="GO" id="GO:0006974">
    <property type="term" value="P:DNA damage response"/>
    <property type="evidence" value="ECO:0007669"/>
    <property type="project" value="TreeGrafter"/>
</dbReference>
<feature type="chain" id="PRO_5012944877" description="SIMPL domain-containing protein" evidence="1">
    <location>
        <begin position="23"/>
        <end position="241"/>
    </location>
</feature>
<keyword evidence="1" id="KW-0732">Signal</keyword>
<dbReference type="Proteomes" id="UP000219494">
    <property type="component" value="Unassembled WGS sequence"/>
</dbReference>
<sequence length="241" mass="25007">MIPITIAALLLLQGAAPVGVLAPGETLLEVQAEGRATYLPDTAFVSAGVVSAGTTAQEATDANARDMARVIAALRRAGVEERKIRTQQINVQPRFARASPNDYEGQPQITGYVARNSVAVTITRLATAPGVIAAAFGAGANSVNGPNLGTQDSDKGLAEARDAAIAQAKAEAEDYARNFGLRVARVIRVSERGNSARPMDFVVIASQNAAPPPPSPAAPPPVAGGEMERIVTIWVDFALTT</sequence>
<name>A0A285QYH6_9SPHN</name>
<dbReference type="Gene3D" id="3.30.110.170">
    <property type="entry name" value="Protein of unknown function (DUF541), domain 1"/>
    <property type="match status" value="1"/>
</dbReference>
<dbReference type="InterPro" id="IPR007497">
    <property type="entry name" value="SIMPL/DUF541"/>
</dbReference>
<accession>A0A285QYH6</accession>
<dbReference type="Gene3D" id="3.30.70.2970">
    <property type="entry name" value="Protein of unknown function (DUF541), domain 2"/>
    <property type="match status" value="1"/>
</dbReference>
<dbReference type="PANTHER" id="PTHR34387:SF1">
    <property type="entry name" value="PERIPLASMIC IMMUNOGENIC PROTEIN"/>
    <property type="match status" value="1"/>
</dbReference>
<gene>
    <name evidence="2" type="ORF">SAMN06297144_2092</name>
</gene>
<dbReference type="Pfam" id="PF04402">
    <property type="entry name" value="SIMPL"/>
    <property type="match status" value="1"/>
</dbReference>
<dbReference type="AlphaFoldDB" id="A0A285QYH6"/>
<keyword evidence="3" id="KW-1185">Reference proteome</keyword>
<dbReference type="RefSeq" id="WP_097063924.1">
    <property type="nucleotide sequence ID" value="NZ_OBMI01000002.1"/>
</dbReference>
<dbReference type="OrthoDB" id="9813144at2"/>
<evidence type="ECO:0000313" key="3">
    <source>
        <dbReference type="Proteomes" id="UP000219494"/>
    </source>
</evidence>
<proteinExistence type="predicted"/>
<dbReference type="PANTHER" id="PTHR34387">
    <property type="entry name" value="SLR1258 PROTEIN"/>
    <property type="match status" value="1"/>
</dbReference>
<reference evidence="2 3" key="1">
    <citation type="submission" date="2017-07" db="EMBL/GenBank/DDBJ databases">
        <authorList>
            <person name="Sun Z.S."/>
            <person name="Albrecht U."/>
            <person name="Echele G."/>
            <person name="Lee C.C."/>
        </authorList>
    </citation>
    <scope>NUCLEOTIDE SEQUENCE [LARGE SCALE GENOMIC DNA]</scope>
    <source>
        <strain evidence="2 3">CGMCC 1.12672</strain>
    </source>
</reference>
<dbReference type="InterPro" id="IPR052022">
    <property type="entry name" value="26kDa_periplasmic_antigen"/>
</dbReference>
<evidence type="ECO:0000313" key="2">
    <source>
        <dbReference type="EMBL" id="SOB86973.1"/>
    </source>
</evidence>
<evidence type="ECO:0008006" key="4">
    <source>
        <dbReference type="Google" id="ProtNLM"/>
    </source>
</evidence>
<dbReference type="EMBL" id="OBMI01000002">
    <property type="protein sequence ID" value="SOB86973.1"/>
    <property type="molecule type" value="Genomic_DNA"/>
</dbReference>